<evidence type="ECO:0000256" key="1">
    <source>
        <dbReference type="SAM" id="Coils"/>
    </source>
</evidence>
<feature type="coiled-coil region" evidence="1">
    <location>
        <begin position="226"/>
        <end position="253"/>
    </location>
</feature>
<organism evidence="2 3">
    <name type="scientific">Anaerostipes butyraticus</name>
    <dbReference type="NCBI Taxonomy" id="645466"/>
    <lineage>
        <taxon>Bacteria</taxon>
        <taxon>Bacillati</taxon>
        <taxon>Bacillota</taxon>
        <taxon>Clostridia</taxon>
        <taxon>Lachnospirales</taxon>
        <taxon>Lachnospiraceae</taxon>
        <taxon>Anaerostipes</taxon>
    </lineage>
</organism>
<name>A0A916Q928_9FIRM</name>
<feature type="coiled-coil region" evidence="1">
    <location>
        <begin position="172"/>
        <end position="202"/>
    </location>
</feature>
<sequence length="548" mass="66417">MLEFLQGFQERMGFVAAVDSIVGRRNRSTEIEEWFEEEEMDNLFFSLLVYIMEQTLNENDQCTMENMAAFLEKVLPAFQKDFSEEQIYRLTEYMVRDILQNKGEEKTYHVMDYEHGMKEIRIRLIQDKITDGGKIVYQLTDQGYNLLFRTREVDKELDFKLEQLKLKELLKRKNYKHALRQSQELMNMLRQKEKELELFIDRIRQNIYTIDRGEHKKLLDETYHLLDEEYQGMLELKEQVERDEERIYQEQADHTMEDEAVTEALRNLALIRQNLTSVTVQQRNLIGKRFEMNDIYEETIRDSFYTAMVRRYDFQKEIMEPMEHVKGEQIESLWKLFVPLRRPRARKQLLLSMPYQPQGKLHEEETEEAAIEEDVFEEDRRFQEQRRRDFIHVKLMERMFSYGKDHPVFTFSEFYQYLNQHAEKPEIYTEEKRIFLVMLKLYDYKKIDLGEWRQREDKEIPEANGEFDLSYCLYQMELEHPDFYGIQSLSFEKNGGKFQTEIEESRKEQDGMTEKQLKRIIMDEIKVTIQKRESEDKADVEKSSGNFS</sequence>
<evidence type="ECO:0000313" key="3">
    <source>
        <dbReference type="Proteomes" id="UP000613208"/>
    </source>
</evidence>
<protein>
    <submittedName>
        <fullName evidence="2">Uncharacterized protein</fullName>
    </submittedName>
</protein>
<proteinExistence type="predicted"/>
<dbReference type="RefSeq" id="WP_201312249.1">
    <property type="nucleotide sequence ID" value="NZ_BLYI01000070.1"/>
</dbReference>
<comment type="caution">
    <text evidence="2">The sequence shown here is derived from an EMBL/GenBank/DDBJ whole genome shotgun (WGS) entry which is preliminary data.</text>
</comment>
<gene>
    <name evidence="2" type="ORF">ANBU17_29460</name>
</gene>
<reference evidence="2" key="1">
    <citation type="submission" date="2020-06" db="EMBL/GenBank/DDBJ databases">
        <title>Characterization of fructooligosaccharide metabolism and fructooligosaccharide-degrading enzymes in human commensal butyrate producers.</title>
        <authorList>
            <person name="Tanno H."/>
            <person name="Fujii T."/>
            <person name="Hirano K."/>
            <person name="Maeno S."/>
            <person name="Tonozuka T."/>
            <person name="Sakamoto M."/>
            <person name="Ohkuma M."/>
            <person name="Tochio T."/>
            <person name="Endo A."/>
        </authorList>
    </citation>
    <scope>NUCLEOTIDE SEQUENCE</scope>
    <source>
        <strain evidence="2">JCM 17466</strain>
    </source>
</reference>
<keyword evidence="1" id="KW-0175">Coiled coil</keyword>
<dbReference type="Proteomes" id="UP000613208">
    <property type="component" value="Unassembled WGS sequence"/>
</dbReference>
<accession>A0A916Q928</accession>
<evidence type="ECO:0000313" key="2">
    <source>
        <dbReference type="EMBL" id="GFO86599.1"/>
    </source>
</evidence>
<dbReference type="AlphaFoldDB" id="A0A916Q928"/>
<dbReference type="EMBL" id="BLYI01000070">
    <property type="protein sequence ID" value="GFO86599.1"/>
    <property type="molecule type" value="Genomic_DNA"/>
</dbReference>
<keyword evidence="3" id="KW-1185">Reference proteome</keyword>